<dbReference type="Proteomes" id="UP000467385">
    <property type="component" value="Chromosome"/>
</dbReference>
<sequence length="319" mass="33783">MQIFRVICAAALSLAVLAGCGDRSPSASKPPKPSAPSFDGTYRFDFDGNQQLAGGEPKPTKSRTHLYAVRSACTDAGCFATATQLADGDPKRKSDPPVDLVFDYVHGRWQTALRRDDTCSDSDIKGPSITAWILVPQPDGGLTGTSYVAMNPSPDCAVATSTPVTVTRQGNVDPGVSVADPSTQAARSPSGPGGLAGHYTETSVLQGAHGPGRPGSRRIDLQSMCVRNTDQCVTFRSYLADGATVVNALMFTNGKWRLDQRTEVKCPDGGKAKTVKHEEYALPQPVSRPLPKVSGSVRFDAADSCPAQQLDITLERTGD</sequence>
<evidence type="ECO:0000313" key="2">
    <source>
        <dbReference type="Proteomes" id="UP000467385"/>
    </source>
</evidence>
<dbReference type="AlphaFoldDB" id="A0A1X1ST69"/>
<dbReference type="STRING" id="44010.AWC00_26435"/>
<dbReference type="RefSeq" id="WP_085235900.1">
    <property type="nucleotide sequence ID" value="NZ_AP022613.1"/>
</dbReference>
<dbReference type="OrthoDB" id="4724261at2"/>
<dbReference type="EMBL" id="AP022613">
    <property type="protein sequence ID" value="BBZ38621.1"/>
    <property type="molecule type" value="Genomic_DNA"/>
</dbReference>
<dbReference type="PROSITE" id="PS51257">
    <property type="entry name" value="PROKAR_LIPOPROTEIN"/>
    <property type="match status" value="1"/>
</dbReference>
<evidence type="ECO:0000313" key="1">
    <source>
        <dbReference type="EMBL" id="BBZ38621.1"/>
    </source>
</evidence>
<accession>A0A1X1ST69</accession>
<gene>
    <name evidence="1" type="ORF">MCNS_16840</name>
</gene>
<name>A0A1X1ST69_9MYCO</name>
<organism evidence="1 2">
    <name type="scientific">Mycobacterium conspicuum</name>
    <dbReference type="NCBI Taxonomy" id="44010"/>
    <lineage>
        <taxon>Bacteria</taxon>
        <taxon>Bacillati</taxon>
        <taxon>Actinomycetota</taxon>
        <taxon>Actinomycetes</taxon>
        <taxon>Mycobacteriales</taxon>
        <taxon>Mycobacteriaceae</taxon>
        <taxon>Mycobacterium</taxon>
    </lineage>
</organism>
<protein>
    <submittedName>
        <fullName evidence="1">Uncharacterized protein</fullName>
    </submittedName>
</protein>
<keyword evidence="2" id="KW-1185">Reference proteome</keyword>
<reference evidence="1 2" key="1">
    <citation type="journal article" date="2019" name="Emerg. Microbes Infect.">
        <title>Comprehensive subspecies identification of 175 nontuberculous mycobacteria species based on 7547 genomic profiles.</title>
        <authorList>
            <person name="Matsumoto Y."/>
            <person name="Kinjo T."/>
            <person name="Motooka D."/>
            <person name="Nabeya D."/>
            <person name="Jung N."/>
            <person name="Uechi K."/>
            <person name="Horii T."/>
            <person name="Iida T."/>
            <person name="Fujita J."/>
            <person name="Nakamura S."/>
        </authorList>
    </citation>
    <scope>NUCLEOTIDE SEQUENCE [LARGE SCALE GENOMIC DNA]</scope>
    <source>
        <strain evidence="1 2">JCM 14738</strain>
    </source>
</reference>
<proteinExistence type="predicted"/>